<evidence type="ECO:0000313" key="2">
    <source>
        <dbReference type="Proteomes" id="UP000215914"/>
    </source>
</evidence>
<dbReference type="Proteomes" id="UP000215914">
    <property type="component" value="Unassembled WGS sequence"/>
</dbReference>
<proteinExistence type="predicted"/>
<dbReference type="EMBL" id="MNCJ02000330">
    <property type="protein sequence ID" value="KAF5763592.1"/>
    <property type="molecule type" value="Genomic_DNA"/>
</dbReference>
<gene>
    <name evidence="1" type="ORF">HanXRQr2_Chr15g0682081</name>
</gene>
<keyword evidence="2" id="KW-1185">Reference proteome</keyword>
<organism evidence="1 2">
    <name type="scientific">Helianthus annuus</name>
    <name type="common">Common sunflower</name>
    <dbReference type="NCBI Taxonomy" id="4232"/>
    <lineage>
        <taxon>Eukaryota</taxon>
        <taxon>Viridiplantae</taxon>
        <taxon>Streptophyta</taxon>
        <taxon>Embryophyta</taxon>
        <taxon>Tracheophyta</taxon>
        <taxon>Spermatophyta</taxon>
        <taxon>Magnoliopsida</taxon>
        <taxon>eudicotyledons</taxon>
        <taxon>Gunneridae</taxon>
        <taxon>Pentapetalae</taxon>
        <taxon>asterids</taxon>
        <taxon>campanulids</taxon>
        <taxon>Asterales</taxon>
        <taxon>Asteraceae</taxon>
        <taxon>Asteroideae</taxon>
        <taxon>Heliantheae alliance</taxon>
        <taxon>Heliantheae</taxon>
        <taxon>Helianthus</taxon>
    </lineage>
</organism>
<sequence length="51" mass="5621">MIECIRNAIRDFLRAVGNTIEDEAAIRGAGAFKIGKILFLVVVFSSQYCLS</sequence>
<protein>
    <submittedName>
        <fullName evidence="1">Uncharacterized protein</fullName>
    </submittedName>
</protein>
<reference evidence="1" key="1">
    <citation type="journal article" date="2017" name="Nature">
        <title>The sunflower genome provides insights into oil metabolism, flowering and Asterid evolution.</title>
        <authorList>
            <person name="Badouin H."/>
            <person name="Gouzy J."/>
            <person name="Grassa C.J."/>
            <person name="Murat F."/>
            <person name="Staton S.E."/>
            <person name="Cottret L."/>
            <person name="Lelandais-Briere C."/>
            <person name="Owens G.L."/>
            <person name="Carrere S."/>
            <person name="Mayjonade B."/>
            <person name="Legrand L."/>
            <person name="Gill N."/>
            <person name="Kane N.C."/>
            <person name="Bowers J.E."/>
            <person name="Hubner S."/>
            <person name="Bellec A."/>
            <person name="Berard A."/>
            <person name="Berges H."/>
            <person name="Blanchet N."/>
            <person name="Boniface M.C."/>
            <person name="Brunel D."/>
            <person name="Catrice O."/>
            <person name="Chaidir N."/>
            <person name="Claudel C."/>
            <person name="Donnadieu C."/>
            <person name="Faraut T."/>
            <person name="Fievet G."/>
            <person name="Helmstetter N."/>
            <person name="King M."/>
            <person name="Knapp S.J."/>
            <person name="Lai Z."/>
            <person name="Le Paslier M.C."/>
            <person name="Lippi Y."/>
            <person name="Lorenzon L."/>
            <person name="Mandel J.R."/>
            <person name="Marage G."/>
            <person name="Marchand G."/>
            <person name="Marquand E."/>
            <person name="Bret-Mestries E."/>
            <person name="Morien E."/>
            <person name="Nambeesan S."/>
            <person name="Nguyen T."/>
            <person name="Pegot-Espagnet P."/>
            <person name="Pouilly N."/>
            <person name="Raftis F."/>
            <person name="Sallet E."/>
            <person name="Schiex T."/>
            <person name="Thomas J."/>
            <person name="Vandecasteele C."/>
            <person name="Vares D."/>
            <person name="Vear F."/>
            <person name="Vautrin S."/>
            <person name="Crespi M."/>
            <person name="Mangin B."/>
            <person name="Burke J.M."/>
            <person name="Salse J."/>
            <person name="Munos S."/>
            <person name="Vincourt P."/>
            <person name="Rieseberg L.H."/>
            <person name="Langlade N.B."/>
        </authorList>
    </citation>
    <scope>NUCLEOTIDE SEQUENCE</scope>
    <source>
        <tissue evidence="1">Leaves</tissue>
    </source>
</reference>
<evidence type="ECO:0000313" key="1">
    <source>
        <dbReference type="EMBL" id="KAF5763592.1"/>
    </source>
</evidence>
<accession>A0A9K3DZR3</accession>
<dbReference type="Gramene" id="mRNA:HanXRQr2_Chr15g0682081">
    <property type="protein sequence ID" value="mRNA:HanXRQr2_Chr15g0682081"/>
    <property type="gene ID" value="HanXRQr2_Chr15g0682081"/>
</dbReference>
<name>A0A9K3DZR3_HELAN</name>
<reference evidence="1" key="2">
    <citation type="submission" date="2020-06" db="EMBL/GenBank/DDBJ databases">
        <title>Helianthus annuus Genome sequencing and assembly Release 2.</title>
        <authorList>
            <person name="Gouzy J."/>
            <person name="Langlade N."/>
            <person name="Munos S."/>
        </authorList>
    </citation>
    <scope>NUCLEOTIDE SEQUENCE</scope>
    <source>
        <tissue evidence="1">Leaves</tissue>
    </source>
</reference>
<dbReference type="AlphaFoldDB" id="A0A9K3DZR3"/>
<comment type="caution">
    <text evidence="1">The sequence shown here is derived from an EMBL/GenBank/DDBJ whole genome shotgun (WGS) entry which is preliminary data.</text>
</comment>